<reference evidence="1 2" key="1">
    <citation type="submission" date="2019-07" db="EMBL/GenBank/DDBJ databases">
        <title>Cryptosporangium phraense sp. nov., isolated from plant litter.</title>
        <authorList>
            <person name="Suriyachadkun C."/>
        </authorList>
    </citation>
    <scope>NUCLEOTIDE SEQUENCE [LARGE SCALE GENOMIC DNA]</scope>
    <source>
        <strain evidence="1 2">A-T 5661</strain>
    </source>
</reference>
<comment type="caution">
    <text evidence="1">The sequence shown here is derived from an EMBL/GenBank/DDBJ whole genome shotgun (WGS) entry which is preliminary data.</text>
</comment>
<keyword evidence="2" id="KW-1185">Reference proteome</keyword>
<accession>A0A545AES2</accession>
<dbReference type="EMBL" id="VIRS01000055">
    <property type="protein sequence ID" value="TQS39831.1"/>
    <property type="molecule type" value="Genomic_DNA"/>
</dbReference>
<dbReference type="Proteomes" id="UP000317982">
    <property type="component" value="Unassembled WGS sequence"/>
</dbReference>
<protein>
    <submittedName>
        <fullName evidence="1">Uncharacterized protein</fullName>
    </submittedName>
</protein>
<evidence type="ECO:0000313" key="1">
    <source>
        <dbReference type="EMBL" id="TQS39831.1"/>
    </source>
</evidence>
<dbReference type="InParanoid" id="A0A545AES2"/>
<name>A0A545AES2_9ACTN</name>
<evidence type="ECO:0000313" key="2">
    <source>
        <dbReference type="Proteomes" id="UP000317982"/>
    </source>
</evidence>
<gene>
    <name evidence="1" type="ORF">FL583_38080</name>
</gene>
<sequence>MTSGVLYELHIAPKDGEDVSLRIPDASDAEIPALLAELERLAEEFIAYLGNEIVPTLEREPFAGGLIEHVTLLRGNVTTTSTDFLLFLDGLVDGDGAHGDHPGVIARIAEKFSVRATLRHAFTEVGSWPSPAAG</sequence>
<dbReference type="AlphaFoldDB" id="A0A545AES2"/>
<organism evidence="1 2">
    <name type="scientific">Cryptosporangium phraense</name>
    <dbReference type="NCBI Taxonomy" id="2593070"/>
    <lineage>
        <taxon>Bacteria</taxon>
        <taxon>Bacillati</taxon>
        <taxon>Actinomycetota</taxon>
        <taxon>Actinomycetes</taxon>
        <taxon>Cryptosporangiales</taxon>
        <taxon>Cryptosporangiaceae</taxon>
        <taxon>Cryptosporangium</taxon>
    </lineage>
</organism>
<proteinExistence type="predicted"/>
<dbReference type="RefSeq" id="WP_142709778.1">
    <property type="nucleotide sequence ID" value="NZ_VIRS01000055.1"/>
</dbReference>